<dbReference type="HOGENOM" id="CLU_186638_0_0_9"/>
<evidence type="ECO:0000313" key="2">
    <source>
        <dbReference type="Proteomes" id="UP000031829"/>
    </source>
</evidence>
<dbReference type="Proteomes" id="UP000031829">
    <property type="component" value="Chromosome"/>
</dbReference>
<evidence type="ECO:0008006" key="3">
    <source>
        <dbReference type="Google" id="ProtNLM"/>
    </source>
</evidence>
<reference evidence="1 2" key="1">
    <citation type="journal article" date="2015" name="Genome Announc.">
        <title>Complete genome sequences for 35 biothreat assay-relevant bacillus species.</title>
        <authorList>
            <person name="Johnson S.L."/>
            <person name="Daligault H.E."/>
            <person name="Davenport K.W."/>
            <person name="Jaissle J."/>
            <person name="Frey K.G."/>
            <person name="Ladner J.T."/>
            <person name="Broomall S.M."/>
            <person name="Bishop-Lilly K.A."/>
            <person name="Bruce D.C."/>
            <person name="Gibbons H.S."/>
            <person name="Coyne S.R."/>
            <person name="Lo C.C."/>
            <person name="Meincke L."/>
            <person name="Munk A.C."/>
            <person name="Koroleva G.I."/>
            <person name="Rosenzweig C.N."/>
            <person name="Palacios G.F."/>
            <person name="Redden C.L."/>
            <person name="Minogue T.D."/>
            <person name="Chain P.S."/>
        </authorList>
    </citation>
    <scope>NUCLEOTIDE SEQUENCE [LARGE SCALE GENOMIC DNA]</scope>
    <source>
        <strain evidence="2">ATCC 14581 / DSM 32 / JCM 2506 / NBRC 15308 / NCIMB 9376 / NCTC 10342 / NRRL B-14308 / VKM B-512</strain>
    </source>
</reference>
<dbReference type="RefSeq" id="WP_013082444.1">
    <property type="nucleotide sequence ID" value="NZ_BCVB01000002.1"/>
</dbReference>
<proteinExistence type="predicted"/>
<evidence type="ECO:0000313" key="1">
    <source>
        <dbReference type="EMBL" id="AJI24472.1"/>
    </source>
</evidence>
<dbReference type="EMBL" id="CP009920">
    <property type="protein sequence ID" value="AJI24472.1"/>
    <property type="molecule type" value="Genomic_DNA"/>
</dbReference>
<dbReference type="KEGG" id="bmeg:BG04_3827"/>
<name>A0A0B6ATM4_PRIM2</name>
<sequence>MGKCNLDHSVEDVQQKFNSQSQWLPEDIRSLFHEFLVRNPSQTTLNEMFHLLKKYDLVDEQERKERDRKIKWLILNKENTNN</sequence>
<dbReference type="PATRIC" id="fig|592022.4.peg.1443"/>
<protein>
    <recommendedName>
        <fullName evidence="3">Group-specific protein</fullName>
    </recommendedName>
</protein>
<dbReference type="GeneID" id="93641875"/>
<accession>A0A0B6ATM4</accession>
<dbReference type="AlphaFoldDB" id="A0A0B6ATM4"/>
<gene>
    <name evidence="1" type="ORF">BG04_3827</name>
</gene>
<organism evidence="1 2">
    <name type="scientific">Priestia megaterium (strain ATCC 14581 / DSM 32 / CCUG 1817 / JCM 2506 / NBRC 15308 / NCIMB 9376 / NCTC 10342 / NRRL B-14308 / VKM B-512 / Ford 19)</name>
    <name type="common">Bacillus megaterium</name>
    <dbReference type="NCBI Taxonomy" id="1348623"/>
    <lineage>
        <taxon>Bacteria</taxon>
        <taxon>Bacillati</taxon>
        <taxon>Bacillota</taxon>
        <taxon>Bacilli</taxon>
        <taxon>Bacillales</taxon>
        <taxon>Bacillaceae</taxon>
        <taxon>Priestia</taxon>
    </lineage>
</organism>